<reference evidence="2" key="1">
    <citation type="submission" date="2022-11" db="UniProtKB">
        <authorList>
            <consortium name="WormBaseParasite"/>
        </authorList>
    </citation>
    <scope>IDENTIFICATION</scope>
</reference>
<dbReference type="Proteomes" id="UP000887572">
    <property type="component" value="Unplaced"/>
</dbReference>
<name>A0A914H0S7_GLORO</name>
<keyword evidence="1" id="KW-1185">Reference proteome</keyword>
<dbReference type="Pfam" id="PF16065">
    <property type="entry name" value="DUF4807"/>
    <property type="match status" value="1"/>
</dbReference>
<evidence type="ECO:0000313" key="1">
    <source>
        <dbReference type="Proteomes" id="UP000887572"/>
    </source>
</evidence>
<dbReference type="InterPro" id="IPR032072">
    <property type="entry name" value="DUF4807"/>
</dbReference>
<sequence>MPVFTQNVNPCGLTALLRLSVRPSPADLHIDKRWDGMVSALVLRVLQIETELWRLSTLGGAASAMGFFSPQFTQYAFMISVKQLRLAFLVGDPVLVSRCFLYISLAFAQKGCYRPALKILRLARMGQRQGARVHVFAQLRSRRLVDYKMDDEKQKSCSTDGELK</sequence>
<proteinExistence type="predicted"/>
<dbReference type="PANTHER" id="PTHR36693:SF1">
    <property type="entry name" value="GH02722P"/>
    <property type="match status" value="1"/>
</dbReference>
<dbReference type="WBParaSite" id="Gr19_v10_g12183.t1">
    <property type="protein sequence ID" value="Gr19_v10_g12183.t1"/>
    <property type="gene ID" value="Gr19_v10_g12183"/>
</dbReference>
<dbReference type="AlphaFoldDB" id="A0A914H0S7"/>
<dbReference type="PANTHER" id="PTHR36693">
    <property type="entry name" value="GH02722P"/>
    <property type="match status" value="1"/>
</dbReference>
<accession>A0A914H0S7</accession>
<organism evidence="1 2">
    <name type="scientific">Globodera rostochiensis</name>
    <name type="common">Golden nematode worm</name>
    <name type="synonym">Heterodera rostochiensis</name>
    <dbReference type="NCBI Taxonomy" id="31243"/>
    <lineage>
        <taxon>Eukaryota</taxon>
        <taxon>Metazoa</taxon>
        <taxon>Ecdysozoa</taxon>
        <taxon>Nematoda</taxon>
        <taxon>Chromadorea</taxon>
        <taxon>Rhabditida</taxon>
        <taxon>Tylenchina</taxon>
        <taxon>Tylenchomorpha</taxon>
        <taxon>Tylenchoidea</taxon>
        <taxon>Heteroderidae</taxon>
        <taxon>Heteroderinae</taxon>
        <taxon>Globodera</taxon>
    </lineage>
</organism>
<evidence type="ECO:0000313" key="2">
    <source>
        <dbReference type="WBParaSite" id="Gr19_v10_g12183.t1"/>
    </source>
</evidence>
<protein>
    <submittedName>
        <fullName evidence="2">Uncharacterized protein</fullName>
    </submittedName>
</protein>